<keyword evidence="6 8" id="KW-0503">Monooxygenase</keyword>
<keyword evidence="3 7" id="KW-0349">Heme</keyword>
<dbReference type="InterPro" id="IPR050121">
    <property type="entry name" value="Cytochrome_P450_monoxygenase"/>
</dbReference>
<keyword evidence="10" id="KW-1185">Reference proteome</keyword>
<dbReference type="STRING" id="1141098.A0A1Y2DTA4"/>
<dbReference type="GO" id="GO:0004497">
    <property type="term" value="F:monooxygenase activity"/>
    <property type="evidence" value="ECO:0007669"/>
    <property type="project" value="UniProtKB-KW"/>
</dbReference>
<evidence type="ECO:0000313" key="9">
    <source>
        <dbReference type="EMBL" id="ORY62503.1"/>
    </source>
</evidence>
<dbReference type="InterPro" id="IPR036396">
    <property type="entry name" value="Cyt_P450_sf"/>
</dbReference>
<feature type="binding site" description="axial binding residue" evidence="7">
    <location>
        <position position="481"/>
    </location>
    <ligand>
        <name>heme</name>
        <dbReference type="ChEBI" id="CHEBI:30413"/>
    </ligand>
    <ligandPart>
        <name>Fe</name>
        <dbReference type="ChEBI" id="CHEBI:18248"/>
    </ligandPart>
</feature>
<comment type="similarity">
    <text evidence="2 8">Belongs to the cytochrome P450 family.</text>
</comment>
<dbReference type="InterPro" id="IPR001128">
    <property type="entry name" value="Cyt_P450"/>
</dbReference>
<comment type="caution">
    <text evidence="9">The sequence shown here is derived from an EMBL/GenBank/DDBJ whole genome shotgun (WGS) entry which is preliminary data.</text>
</comment>
<dbReference type="GO" id="GO:0020037">
    <property type="term" value="F:heme binding"/>
    <property type="evidence" value="ECO:0007669"/>
    <property type="project" value="InterPro"/>
</dbReference>
<evidence type="ECO:0000256" key="3">
    <source>
        <dbReference type="ARBA" id="ARBA00022617"/>
    </source>
</evidence>
<sequence length="534" mass="60409">MAAISVSDVATPAISLLILASLYRYVLYPVVFSPLSKIPNAHWSCSISPFWILWARYESRENRTLYEAHDKHGPIVRISPTEISINSMEGVKIVYQGGFDKHEWYDIFNNYGVPCMFSSTHAKEHSIRKRMVSNVYSKSYIHSSASLAAQSYSILNSRFIPTLEHSVFDSQKPHGIDVYSLFCATAMDFISTYCFGLRNSSNFIQNKLYRDHWLKLYQVRKGYGFFPQELPRLSRAVTFIGLHLTPTWVDAANDELEAWCKKLSNSAVSYLKKTGTESQDSVDDPVVVRSLLAGIDKEEKTNGKESPIYPTAILQQELSVASEVIDHVLAGQETTGVTLTYLTWHLSQSLDLQHELRNELRSLEPNMRLEAGRVNIADSKQLDNLPILHAVITETVRKYAPAGGPEPRIAPSPSSRIGPYEVPGGTRVSASAYNLHRDKKFFPDPEKWDHARWLQQDGVDGEKKTEINRQFWGFSSGGRMCLGSNFAMHEMKLIIAAIYSNYTSHIVDDEGIEPTDGYTAHPKSDQLWLRFEKV</sequence>
<dbReference type="PRINTS" id="PR00385">
    <property type="entry name" value="P450"/>
</dbReference>
<evidence type="ECO:0000256" key="2">
    <source>
        <dbReference type="ARBA" id="ARBA00010617"/>
    </source>
</evidence>
<dbReference type="CDD" id="cd11059">
    <property type="entry name" value="CYP_fungal"/>
    <property type="match status" value="1"/>
</dbReference>
<dbReference type="EMBL" id="MCFJ01000009">
    <property type="protein sequence ID" value="ORY62503.1"/>
    <property type="molecule type" value="Genomic_DNA"/>
</dbReference>
<organism evidence="9 10">
    <name type="scientific">Pseudomassariella vexata</name>
    <dbReference type="NCBI Taxonomy" id="1141098"/>
    <lineage>
        <taxon>Eukaryota</taxon>
        <taxon>Fungi</taxon>
        <taxon>Dikarya</taxon>
        <taxon>Ascomycota</taxon>
        <taxon>Pezizomycotina</taxon>
        <taxon>Sordariomycetes</taxon>
        <taxon>Xylariomycetidae</taxon>
        <taxon>Amphisphaeriales</taxon>
        <taxon>Pseudomassariaceae</taxon>
        <taxon>Pseudomassariella</taxon>
    </lineage>
</organism>
<evidence type="ECO:0000256" key="7">
    <source>
        <dbReference type="PIRSR" id="PIRSR602403-1"/>
    </source>
</evidence>
<dbReference type="AlphaFoldDB" id="A0A1Y2DTA4"/>
<dbReference type="PANTHER" id="PTHR24305">
    <property type="entry name" value="CYTOCHROME P450"/>
    <property type="match status" value="1"/>
</dbReference>
<keyword evidence="8" id="KW-0560">Oxidoreductase</keyword>
<comment type="cofactor">
    <cofactor evidence="1 7">
        <name>heme</name>
        <dbReference type="ChEBI" id="CHEBI:30413"/>
    </cofactor>
</comment>
<evidence type="ECO:0000256" key="5">
    <source>
        <dbReference type="ARBA" id="ARBA00023004"/>
    </source>
</evidence>
<dbReference type="Proteomes" id="UP000193689">
    <property type="component" value="Unassembled WGS sequence"/>
</dbReference>
<dbReference type="InterPro" id="IPR002403">
    <property type="entry name" value="Cyt_P450_E_grp-IV"/>
</dbReference>
<dbReference type="PRINTS" id="PR00465">
    <property type="entry name" value="EP450IV"/>
</dbReference>
<evidence type="ECO:0000256" key="8">
    <source>
        <dbReference type="RuleBase" id="RU000461"/>
    </source>
</evidence>
<accession>A0A1Y2DTA4</accession>
<dbReference type="PANTHER" id="PTHR24305:SF166">
    <property type="entry name" value="CYTOCHROME P450 12A4, MITOCHONDRIAL-RELATED"/>
    <property type="match status" value="1"/>
</dbReference>
<dbReference type="Pfam" id="PF00067">
    <property type="entry name" value="p450"/>
    <property type="match status" value="1"/>
</dbReference>
<name>A0A1Y2DTA4_9PEZI</name>
<dbReference type="GO" id="GO:0005506">
    <property type="term" value="F:iron ion binding"/>
    <property type="evidence" value="ECO:0007669"/>
    <property type="project" value="InterPro"/>
</dbReference>
<dbReference type="InParanoid" id="A0A1Y2DTA4"/>
<reference evidence="9 10" key="1">
    <citation type="submission" date="2016-07" db="EMBL/GenBank/DDBJ databases">
        <title>Pervasive Adenine N6-methylation of Active Genes in Fungi.</title>
        <authorList>
            <consortium name="DOE Joint Genome Institute"/>
            <person name="Mondo S.J."/>
            <person name="Dannebaum R.O."/>
            <person name="Kuo R.C."/>
            <person name="Labutti K."/>
            <person name="Haridas S."/>
            <person name="Kuo A."/>
            <person name="Salamov A."/>
            <person name="Ahrendt S.R."/>
            <person name="Lipzen A."/>
            <person name="Sullivan W."/>
            <person name="Andreopoulos W.B."/>
            <person name="Clum A."/>
            <person name="Lindquist E."/>
            <person name="Daum C."/>
            <person name="Ramamoorthy G.K."/>
            <person name="Gryganskyi A."/>
            <person name="Culley D."/>
            <person name="Magnuson J.K."/>
            <person name="James T.Y."/>
            <person name="O'Malley M.A."/>
            <person name="Stajich J.E."/>
            <person name="Spatafora J.W."/>
            <person name="Visel A."/>
            <person name="Grigoriev I.V."/>
        </authorList>
    </citation>
    <scope>NUCLEOTIDE SEQUENCE [LARGE SCALE GENOMIC DNA]</scope>
    <source>
        <strain evidence="9 10">CBS 129021</strain>
    </source>
</reference>
<dbReference type="GO" id="GO:0016705">
    <property type="term" value="F:oxidoreductase activity, acting on paired donors, with incorporation or reduction of molecular oxygen"/>
    <property type="evidence" value="ECO:0007669"/>
    <property type="project" value="InterPro"/>
</dbReference>
<dbReference type="SUPFAM" id="SSF48264">
    <property type="entry name" value="Cytochrome P450"/>
    <property type="match status" value="1"/>
</dbReference>
<evidence type="ECO:0000256" key="6">
    <source>
        <dbReference type="ARBA" id="ARBA00023033"/>
    </source>
</evidence>
<proteinExistence type="inferred from homology"/>
<protein>
    <submittedName>
        <fullName evidence="9">Cytochrome P450</fullName>
    </submittedName>
</protein>
<evidence type="ECO:0000313" key="10">
    <source>
        <dbReference type="Proteomes" id="UP000193689"/>
    </source>
</evidence>
<gene>
    <name evidence="9" type="ORF">BCR38DRAFT_347043</name>
</gene>
<evidence type="ECO:0000256" key="4">
    <source>
        <dbReference type="ARBA" id="ARBA00022723"/>
    </source>
</evidence>
<dbReference type="Gene3D" id="1.10.630.10">
    <property type="entry name" value="Cytochrome P450"/>
    <property type="match status" value="1"/>
</dbReference>
<dbReference type="InterPro" id="IPR017972">
    <property type="entry name" value="Cyt_P450_CS"/>
</dbReference>
<dbReference type="PROSITE" id="PS00086">
    <property type="entry name" value="CYTOCHROME_P450"/>
    <property type="match status" value="1"/>
</dbReference>
<dbReference type="GeneID" id="63772514"/>
<keyword evidence="5 7" id="KW-0408">Iron</keyword>
<keyword evidence="4 7" id="KW-0479">Metal-binding</keyword>
<dbReference type="RefSeq" id="XP_040714339.1">
    <property type="nucleotide sequence ID" value="XM_040856302.1"/>
</dbReference>
<evidence type="ECO:0000256" key="1">
    <source>
        <dbReference type="ARBA" id="ARBA00001971"/>
    </source>
</evidence>
<dbReference type="OrthoDB" id="1470350at2759"/>